<keyword evidence="2" id="KW-1185">Reference proteome</keyword>
<gene>
    <name evidence="1" type="ORF">ACFFVF_18270</name>
</gene>
<dbReference type="EMBL" id="JBHMEY010000089">
    <property type="protein sequence ID" value="MFB9098455.1"/>
    <property type="molecule type" value="Genomic_DNA"/>
</dbReference>
<sequence>MKQTFNSFEELEHYLKEWTNFGGDGIYDSVGIILLLSACFRNISTNCHQSFFKECDDIASFFSEEEFMYLKELVLAIEGDRK</sequence>
<evidence type="ECO:0000313" key="1">
    <source>
        <dbReference type="EMBL" id="MFB9098455.1"/>
    </source>
</evidence>
<comment type="caution">
    <text evidence="1">The sequence shown here is derived from an EMBL/GenBank/DDBJ whole genome shotgun (WGS) entry which is preliminary data.</text>
</comment>
<name>A0ABV5GUG3_9FLAO</name>
<evidence type="ECO:0000313" key="2">
    <source>
        <dbReference type="Proteomes" id="UP001589607"/>
    </source>
</evidence>
<organism evidence="1 2">
    <name type="scientific">Flavobacterium jumunjinense</name>
    <dbReference type="NCBI Taxonomy" id="998845"/>
    <lineage>
        <taxon>Bacteria</taxon>
        <taxon>Pseudomonadati</taxon>
        <taxon>Bacteroidota</taxon>
        <taxon>Flavobacteriia</taxon>
        <taxon>Flavobacteriales</taxon>
        <taxon>Flavobacteriaceae</taxon>
        <taxon>Flavobacterium</taxon>
    </lineage>
</organism>
<dbReference type="Proteomes" id="UP001589607">
    <property type="component" value="Unassembled WGS sequence"/>
</dbReference>
<dbReference type="RefSeq" id="WP_236456396.1">
    <property type="nucleotide sequence ID" value="NZ_CBCSGE010000014.1"/>
</dbReference>
<protein>
    <submittedName>
        <fullName evidence="1">Uncharacterized protein</fullName>
    </submittedName>
</protein>
<proteinExistence type="predicted"/>
<reference evidence="1 2" key="1">
    <citation type="submission" date="2024-09" db="EMBL/GenBank/DDBJ databases">
        <authorList>
            <person name="Sun Q."/>
            <person name="Mori K."/>
        </authorList>
    </citation>
    <scope>NUCLEOTIDE SEQUENCE [LARGE SCALE GENOMIC DNA]</scope>
    <source>
        <strain evidence="1 2">CECT 7955</strain>
    </source>
</reference>
<accession>A0ABV5GUG3</accession>